<dbReference type="Pfam" id="PF04248">
    <property type="entry name" value="NTP_transf_9"/>
    <property type="match status" value="2"/>
</dbReference>
<dbReference type="OrthoDB" id="18996at2759"/>
<keyword evidence="3" id="KW-1185">Reference proteome</keyword>
<dbReference type="PANTHER" id="PTHR34310:SF9">
    <property type="entry name" value="BLR5716 PROTEIN"/>
    <property type="match status" value="1"/>
</dbReference>
<accession>A0A067PX47</accession>
<feature type="domain" description="DUF427" evidence="1">
    <location>
        <begin position="136"/>
        <end position="229"/>
    </location>
</feature>
<evidence type="ECO:0000259" key="1">
    <source>
        <dbReference type="Pfam" id="PF04248"/>
    </source>
</evidence>
<organism evidence="2 3">
    <name type="scientific">Jaapia argillacea MUCL 33604</name>
    <dbReference type="NCBI Taxonomy" id="933084"/>
    <lineage>
        <taxon>Eukaryota</taxon>
        <taxon>Fungi</taxon>
        <taxon>Dikarya</taxon>
        <taxon>Basidiomycota</taxon>
        <taxon>Agaricomycotina</taxon>
        <taxon>Agaricomycetes</taxon>
        <taxon>Agaricomycetidae</taxon>
        <taxon>Jaapiales</taxon>
        <taxon>Jaapiaceae</taxon>
        <taxon>Jaapia</taxon>
    </lineage>
</organism>
<sequence>MAPPFTQPHVESSPKRVRVLFGGTYIVDTTNAKLVWEHQYFPIYYFSSSDLSKQFLQQPSSSSTTKTNADEKVYDLVVGSKRAESAVTEFTEGELKGLVRVKFSVAEAWFEEDEEIYNHPKDPYKRVDVLASSRHIRIEYDGVELANTRRPRLLFETGFRVRTYIPKVDCKVELFENSDLTTQCPYKGIANYYSVRLPSGSLAENIIWWYRTPQLECAEVKGCVAFYDEKVDVWVDGVKVERPQTMLA</sequence>
<proteinExistence type="predicted"/>
<dbReference type="Proteomes" id="UP000027265">
    <property type="component" value="Unassembled WGS sequence"/>
</dbReference>
<dbReference type="AlphaFoldDB" id="A0A067PX47"/>
<name>A0A067PX47_9AGAM</name>
<dbReference type="HOGENOM" id="CLU_059611_1_1_1"/>
<dbReference type="InterPro" id="IPR038694">
    <property type="entry name" value="DUF427_sf"/>
</dbReference>
<dbReference type="Gene3D" id="2.170.150.40">
    <property type="entry name" value="Domain of unknown function (DUF427)"/>
    <property type="match status" value="2"/>
</dbReference>
<dbReference type="InParanoid" id="A0A067PX47"/>
<dbReference type="STRING" id="933084.A0A067PX47"/>
<gene>
    <name evidence="2" type="ORF">JAAARDRAFT_34040</name>
</gene>
<dbReference type="EMBL" id="KL197716">
    <property type="protein sequence ID" value="KDQ59304.1"/>
    <property type="molecule type" value="Genomic_DNA"/>
</dbReference>
<protein>
    <recommendedName>
        <fullName evidence="1">DUF427 domain-containing protein</fullName>
    </recommendedName>
</protein>
<feature type="domain" description="DUF427" evidence="1">
    <location>
        <begin position="17"/>
        <end position="92"/>
    </location>
</feature>
<evidence type="ECO:0000313" key="2">
    <source>
        <dbReference type="EMBL" id="KDQ59304.1"/>
    </source>
</evidence>
<reference evidence="3" key="1">
    <citation type="journal article" date="2014" name="Proc. Natl. Acad. Sci. U.S.A.">
        <title>Extensive sampling of basidiomycete genomes demonstrates inadequacy of the white-rot/brown-rot paradigm for wood decay fungi.</title>
        <authorList>
            <person name="Riley R."/>
            <person name="Salamov A.A."/>
            <person name="Brown D.W."/>
            <person name="Nagy L.G."/>
            <person name="Floudas D."/>
            <person name="Held B.W."/>
            <person name="Levasseur A."/>
            <person name="Lombard V."/>
            <person name="Morin E."/>
            <person name="Otillar R."/>
            <person name="Lindquist E.A."/>
            <person name="Sun H."/>
            <person name="LaButti K.M."/>
            <person name="Schmutz J."/>
            <person name="Jabbour D."/>
            <person name="Luo H."/>
            <person name="Baker S.E."/>
            <person name="Pisabarro A.G."/>
            <person name="Walton J.D."/>
            <person name="Blanchette R.A."/>
            <person name="Henrissat B."/>
            <person name="Martin F."/>
            <person name="Cullen D."/>
            <person name="Hibbett D.S."/>
            <person name="Grigoriev I.V."/>
        </authorList>
    </citation>
    <scope>NUCLEOTIDE SEQUENCE [LARGE SCALE GENOMIC DNA]</scope>
    <source>
        <strain evidence="3">MUCL 33604</strain>
    </source>
</reference>
<evidence type="ECO:0000313" key="3">
    <source>
        <dbReference type="Proteomes" id="UP000027265"/>
    </source>
</evidence>
<dbReference type="InterPro" id="IPR007361">
    <property type="entry name" value="DUF427"/>
</dbReference>
<dbReference type="PANTHER" id="PTHR34310">
    <property type="entry name" value="DUF427 DOMAIN PROTEIN (AFU_ORTHOLOGUE AFUA_3G02220)"/>
    <property type="match status" value="1"/>
</dbReference>